<organism evidence="9 10">
    <name type="scientific">Rhodanobacter glycinis</name>
    <dbReference type="NCBI Taxonomy" id="582702"/>
    <lineage>
        <taxon>Bacteria</taxon>
        <taxon>Pseudomonadati</taxon>
        <taxon>Pseudomonadota</taxon>
        <taxon>Gammaproteobacteria</taxon>
        <taxon>Lysobacterales</taxon>
        <taxon>Rhodanobacteraceae</taxon>
        <taxon>Rhodanobacter</taxon>
    </lineage>
</organism>
<dbReference type="Gene3D" id="2.60.40.1120">
    <property type="entry name" value="Carboxypeptidase-like, regulatory domain"/>
    <property type="match status" value="1"/>
</dbReference>
<reference evidence="10" key="1">
    <citation type="submission" date="2016-10" db="EMBL/GenBank/DDBJ databases">
        <authorList>
            <person name="Varghese N."/>
            <person name="Submissions S."/>
        </authorList>
    </citation>
    <scope>NUCLEOTIDE SEQUENCE [LARGE SCALE GENOMIC DNA]</scope>
    <source>
        <strain evidence="10">MO64</strain>
    </source>
</reference>
<protein>
    <recommendedName>
        <fullName evidence="8">TonB-dependent transporter Oar-like beta-barrel domain-containing protein</fullName>
    </recommendedName>
</protein>
<comment type="subcellular location">
    <subcellularLocation>
        <location evidence="1">Cell outer membrane</location>
        <topology evidence="1">Multi-pass membrane protein</topology>
    </subcellularLocation>
</comment>
<evidence type="ECO:0000256" key="3">
    <source>
        <dbReference type="ARBA" id="ARBA00022452"/>
    </source>
</evidence>
<dbReference type="InterPro" id="IPR039426">
    <property type="entry name" value="TonB-dep_rcpt-like"/>
</dbReference>
<dbReference type="Gene3D" id="2.170.130.10">
    <property type="entry name" value="TonB-dependent receptor, plug domain"/>
    <property type="match status" value="1"/>
</dbReference>
<keyword evidence="10" id="KW-1185">Reference proteome</keyword>
<evidence type="ECO:0000313" key="10">
    <source>
        <dbReference type="Proteomes" id="UP000198725"/>
    </source>
</evidence>
<evidence type="ECO:0000259" key="8">
    <source>
        <dbReference type="Pfam" id="PF25183"/>
    </source>
</evidence>
<dbReference type="SUPFAM" id="SSF56935">
    <property type="entry name" value="Porins"/>
    <property type="match status" value="1"/>
</dbReference>
<dbReference type="GO" id="GO:0015344">
    <property type="term" value="F:siderophore uptake transmembrane transporter activity"/>
    <property type="evidence" value="ECO:0007669"/>
    <property type="project" value="TreeGrafter"/>
</dbReference>
<feature type="chain" id="PRO_5011521473" description="TonB-dependent transporter Oar-like beta-barrel domain-containing protein" evidence="7">
    <location>
        <begin position="37"/>
        <end position="1034"/>
    </location>
</feature>
<feature type="domain" description="TonB-dependent transporter Oar-like beta-barrel" evidence="8">
    <location>
        <begin position="354"/>
        <end position="906"/>
    </location>
</feature>
<evidence type="ECO:0000313" key="9">
    <source>
        <dbReference type="EMBL" id="SFK57485.1"/>
    </source>
</evidence>
<accession>A0A1I4ALX3</accession>
<dbReference type="RefSeq" id="WP_092702417.1">
    <property type="nucleotide sequence ID" value="NZ_FOSR01000004.1"/>
</dbReference>
<keyword evidence="4" id="KW-0812">Transmembrane</keyword>
<dbReference type="PANTHER" id="PTHR30069">
    <property type="entry name" value="TONB-DEPENDENT OUTER MEMBRANE RECEPTOR"/>
    <property type="match status" value="1"/>
</dbReference>
<evidence type="ECO:0000256" key="7">
    <source>
        <dbReference type="SAM" id="SignalP"/>
    </source>
</evidence>
<feature type="signal peptide" evidence="7">
    <location>
        <begin position="1"/>
        <end position="36"/>
    </location>
</feature>
<dbReference type="AlphaFoldDB" id="A0A1I4ALX3"/>
<dbReference type="Pfam" id="PF25183">
    <property type="entry name" value="OMP_b-brl_4"/>
    <property type="match status" value="1"/>
</dbReference>
<keyword evidence="3" id="KW-1134">Transmembrane beta strand</keyword>
<dbReference type="InterPro" id="IPR036942">
    <property type="entry name" value="Beta-barrel_TonB_sf"/>
</dbReference>
<proteinExistence type="predicted"/>
<evidence type="ECO:0000256" key="2">
    <source>
        <dbReference type="ARBA" id="ARBA00022448"/>
    </source>
</evidence>
<dbReference type="EMBL" id="FOSR01000004">
    <property type="protein sequence ID" value="SFK57485.1"/>
    <property type="molecule type" value="Genomic_DNA"/>
</dbReference>
<keyword evidence="2" id="KW-0813">Transport</keyword>
<dbReference type="InterPro" id="IPR057601">
    <property type="entry name" value="Oar-like_b-barrel"/>
</dbReference>
<name>A0A1I4ALX3_9GAMM</name>
<dbReference type="GO" id="GO:0009279">
    <property type="term" value="C:cell outer membrane"/>
    <property type="evidence" value="ECO:0007669"/>
    <property type="project" value="UniProtKB-SubCell"/>
</dbReference>
<evidence type="ECO:0000256" key="6">
    <source>
        <dbReference type="ARBA" id="ARBA00023237"/>
    </source>
</evidence>
<dbReference type="GO" id="GO:0044718">
    <property type="term" value="P:siderophore transmembrane transport"/>
    <property type="evidence" value="ECO:0007669"/>
    <property type="project" value="TreeGrafter"/>
</dbReference>
<keyword evidence="7" id="KW-0732">Signal</keyword>
<gene>
    <name evidence="9" type="ORF">SAMN05192579_10439</name>
</gene>
<evidence type="ECO:0000256" key="4">
    <source>
        <dbReference type="ARBA" id="ARBA00022692"/>
    </source>
</evidence>
<sequence>MNIKKVTRMSGGKHVQRTALALAIATGFGLSGQVLAQATTGTIFGTATAGAEVQVTGGAGFSRTVPVGASGHYSLTVPVGTYTVNLLQGGQVVQTHEHVSPQAGSALEADFTGAGASAEGVNAKNFAAVTVQANALPAIDVTSTTQNTTITSEQLARLPVARSAGSIALLAPGTTPGAARLGSGPMGDPLVSFSGSTVVENAYYINGFNTTDPLSDTGGITLPYGSIDQQQTLTSGYGAKYGRSAGGVISQVGKSGTNQWHFGGQVLWQPAFAQANYVNYHYANPRSTTPGQEPGDLYRYRQASSTWNTVYDAYVGGPLIKDKLYVFLSAEANKTSNSNVQPITSGGGQEDFSTTKAPKYYAKLDWNINANNILSLTGIQNSYQTSAPEIYGFDYGTKKLGALQSYGQYSKDTAKIWIAKYTSYITDNLTMSAMVGKMHNSYYVEQPPIAGLTPDVANVLGSGNENPLYGGPGITSLNTSTNISNPRHKSSVTNYRLDLDWRLGDHDLQFGIDNDNDVDINDGKAMTGPGFAWDYGKVDPGKPVTSGVYNVAPPNTQPGGEQGYIVSKYVFVTSATVKVAQRAQYIQDNWQVTPNLLLNLGLRNDQFTNYNPAGVAYLRETSPQWAPRLGFSWDVLGDSSLKVFGNVGRYYIAMPSSVALRAAGAPLYTNQYYTYQGIDPETGAPLNIHPLATNAPGGAVPSNNSDGTPIDPKTVAATNLKPEYQDQFVLGMQQQINSSWVYGVTGIVNRMGRAIDDWGDQQVIYNQLIAQGANPATLKVSDLNGGYLINPGATNVIRVANEAGGYDEATITREQMGFQKLKRKYYALDMYLEHPFDGKWYGKVDYTFSRSYGNTEGPVQSSIGQGGSSQSSTEQWDFSQLMEYAGGVQANDQKHQLRAYGYYQLAPEWSVGAQLRIASGYPKFCLGAYGVDEISKFNNYGNTDYHYCGGKPMPPAANGRTPWTHQLDLQVAYRPLWAGKKLGFQVQVFNVFNEQNATQYDYGYGLTSAPESTYMLTAGSELPRYVQFGVTYDW</sequence>
<keyword evidence="6" id="KW-0998">Cell outer membrane</keyword>
<dbReference type="InterPro" id="IPR037066">
    <property type="entry name" value="Plug_dom_sf"/>
</dbReference>
<evidence type="ECO:0000256" key="5">
    <source>
        <dbReference type="ARBA" id="ARBA00023136"/>
    </source>
</evidence>
<dbReference type="Proteomes" id="UP000198725">
    <property type="component" value="Unassembled WGS sequence"/>
</dbReference>
<dbReference type="Gene3D" id="2.40.170.20">
    <property type="entry name" value="TonB-dependent receptor, beta-barrel domain"/>
    <property type="match status" value="1"/>
</dbReference>
<evidence type="ECO:0000256" key="1">
    <source>
        <dbReference type="ARBA" id="ARBA00004571"/>
    </source>
</evidence>
<dbReference type="PANTHER" id="PTHR30069:SF46">
    <property type="entry name" value="OAR PROTEIN"/>
    <property type="match status" value="1"/>
</dbReference>
<keyword evidence="5" id="KW-0472">Membrane</keyword>